<gene>
    <name evidence="1" type="ORF">DI586_02640</name>
</gene>
<reference evidence="1 2" key="1">
    <citation type="submission" date="2017-08" db="EMBL/GenBank/DDBJ databases">
        <title>Infants hospitalized years apart are colonized by the same room-sourced microbial strains.</title>
        <authorList>
            <person name="Brooks B."/>
            <person name="Olm M.R."/>
            <person name="Firek B.A."/>
            <person name="Baker R."/>
            <person name="Thomas B.C."/>
            <person name="Morowitz M.J."/>
            <person name="Banfield J.F."/>
        </authorList>
    </citation>
    <scope>NUCLEOTIDE SEQUENCE [LARGE SCALE GENOMIC DNA]</scope>
    <source>
        <strain evidence="1">S2_006_000_R2_64</strain>
    </source>
</reference>
<comment type="caution">
    <text evidence="1">The sequence shown here is derived from an EMBL/GenBank/DDBJ whole genome shotgun (WGS) entry which is preliminary data.</text>
</comment>
<organism evidence="1 2">
    <name type="scientific">Micavibrio aeruginosavorus</name>
    <dbReference type="NCBI Taxonomy" id="349221"/>
    <lineage>
        <taxon>Bacteria</taxon>
        <taxon>Pseudomonadati</taxon>
        <taxon>Bdellovibrionota</taxon>
        <taxon>Bdellovibrionia</taxon>
        <taxon>Bdellovibrionales</taxon>
        <taxon>Pseudobdellovibrionaceae</taxon>
        <taxon>Micavibrio</taxon>
    </lineage>
</organism>
<evidence type="ECO:0000313" key="1">
    <source>
        <dbReference type="EMBL" id="PZP56743.1"/>
    </source>
</evidence>
<sequence length="94" mass="10297">MINNCDFILGENDSIVIVVPVSLPKGEPLTCEVHKFGLVFRSGDHQVGNIDCERQDVLQRLVTKAKVGLIEFINGVPKFPVYISSVANIEVMAA</sequence>
<accession>A0A2W5FP47</accession>
<dbReference type="EMBL" id="QFOT01000016">
    <property type="protein sequence ID" value="PZP56743.1"/>
    <property type="molecule type" value="Genomic_DNA"/>
</dbReference>
<dbReference type="AlphaFoldDB" id="A0A2W5FP47"/>
<proteinExistence type="predicted"/>
<dbReference type="Proteomes" id="UP000249739">
    <property type="component" value="Unassembled WGS sequence"/>
</dbReference>
<evidence type="ECO:0000313" key="2">
    <source>
        <dbReference type="Proteomes" id="UP000249739"/>
    </source>
</evidence>
<protein>
    <submittedName>
        <fullName evidence="1">Uncharacterized protein</fullName>
    </submittedName>
</protein>
<name>A0A2W5FP47_9BACT</name>